<sequence>MPFVPNPGQRTSGAVQSGRASEEIYTPIQYPGGPIHEPWPIDNLYRSTAYLCPPLPIIPELVYLRE</sequence>
<protein>
    <submittedName>
        <fullName evidence="2">Uncharacterized protein</fullName>
    </submittedName>
</protein>
<reference evidence="2" key="1">
    <citation type="submission" date="2022-01" db="EMBL/GenBank/DDBJ databases">
        <authorList>
            <person name="King R."/>
        </authorList>
    </citation>
    <scope>NUCLEOTIDE SEQUENCE</scope>
</reference>
<accession>A0A9P0E2L9</accession>
<feature type="compositionally biased region" description="Polar residues" evidence="1">
    <location>
        <begin position="8"/>
        <end position="19"/>
    </location>
</feature>
<name>A0A9P0E2L9_NEZVI</name>
<keyword evidence="3" id="KW-1185">Reference proteome</keyword>
<proteinExistence type="predicted"/>
<evidence type="ECO:0000313" key="3">
    <source>
        <dbReference type="Proteomes" id="UP001152798"/>
    </source>
</evidence>
<gene>
    <name evidence="2" type="ORF">NEZAVI_LOCUS1767</name>
</gene>
<dbReference type="EMBL" id="OV725077">
    <property type="protein sequence ID" value="CAH1390581.1"/>
    <property type="molecule type" value="Genomic_DNA"/>
</dbReference>
<evidence type="ECO:0000256" key="1">
    <source>
        <dbReference type="SAM" id="MobiDB-lite"/>
    </source>
</evidence>
<evidence type="ECO:0000313" key="2">
    <source>
        <dbReference type="EMBL" id="CAH1390581.1"/>
    </source>
</evidence>
<feature type="region of interest" description="Disordered" evidence="1">
    <location>
        <begin position="1"/>
        <end position="21"/>
    </location>
</feature>
<dbReference type="Proteomes" id="UP001152798">
    <property type="component" value="Chromosome 1"/>
</dbReference>
<dbReference type="AlphaFoldDB" id="A0A9P0E2L9"/>
<organism evidence="2 3">
    <name type="scientific">Nezara viridula</name>
    <name type="common">Southern green stink bug</name>
    <name type="synonym">Cimex viridulus</name>
    <dbReference type="NCBI Taxonomy" id="85310"/>
    <lineage>
        <taxon>Eukaryota</taxon>
        <taxon>Metazoa</taxon>
        <taxon>Ecdysozoa</taxon>
        <taxon>Arthropoda</taxon>
        <taxon>Hexapoda</taxon>
        <taxon>Insecta</taxon>
        <taxon>Pterygota</taxon>
        <taxon>Neoptera</taxon>
        <taxon>Paraneoptera</taxon>
        <taxon>Hemiptera</taxon>
        <taxon>Heteroptera</taxon>
        <taxon>Panheteroptera</taxon>
        <taxon>Pentatomomorpha</taxon>
        <taxon>Pentatomoidea</taxon>
        <taxon>Pentatomidae</taxon>
        <taxon>Pentatominae</taxon>
        <taxon>Nezara</taxon>
    </lineage>
</organism>